<evidence type="ECO:0000256" key="2">
    <source>
        <dbReference type="ARBA" id="ARBA00012601"/>
    </source>
</evidence>
<evidence type="ECO:0000256" key="1">
    <source>
        <dbReference type="ARBA" id="ARBA00000966"/>
    </source>
</evidence>
<dbReference type="Gene3D" id="2.60.40.10">
    <property type="entry name" value="Immunoglobulins"/>
    <property type="match status" value="1"/>
</dbReference>
<keyword evidence="4 6" id="KW-0326">Glycosidase</keyword>
<dbReference type="InterPro" id="IPR021720">
    <property type="entry name" value="Malectin_dom"/>
</dbReference>
<dbReference type="InterPro" id="IPR001547">
    <property type="entry name" value="Glyco_hydro_5"/>
</dbReference>
<dbReference type="EMBL" id="CP159342">
    <property type="protein sequence ID" value="XCH77351.1"/>
    <property type="molecule type" value="Genomic_DNA"/>
</dbReference>
<organism evidence="9">
    <name type="scientific">Micromonospora sp. CCTCC AA 2012012</name>
    <dbReference type="NCBI Taxonomy" id="3111921"/>
    <lineage>
        <taxon>Bacteria</taxon>
        <taxon>Bacillati</taxon>
        <taxon>Actinomycetota</taxon>
        <taxon>Actinomycetes</taxon>
        <taxon>Micromonosporales</taxon>
        <taxon>Micromonosporaceae</taxon>
        <taxon>Micromonospora</taxon>
    </lineage>
</organism>
<keyword evidence="5" id="KW-0624">Polysaccharide degradation</keyword>
<protein>
    <recommendedName>
        <fullName evidence="2">cellulase</fullName>
        <ecNumber evidence="2">3.2.1.4</ecNumber>
    </recommendedName>
</protein>
<dbReference type="RefSeq" id="WP_350938571.1">
    <property type="nucleotide sequence ID" value="NZ_CP157762.1"/>
</dbReference>
<dbReference type="PROSITE" id="PS00659">
    <property type="entry name" value="GLYCOSYL_HYDROL_F5"/>
    <property type="match status" value="1"/>
</dbReference>
<dbReference type="InterPro" id="IPR017853">
    <property type="entry name" value="GH"/>
</dbReference>
<comment type="similarity">
    <text evidence="6">Belongs to the glycosyl hydrolase 5 (cellulase A) family.</text>
</comment>
<keyword evidence="3 6" id="KW-0378">Hydrolase</keyword>
<proteinExistence type="inferred from homology"/>
<dbReference type="GO" id="GO:0000272">
    <property type="term" value="P:polysaccharide catabolic process"/>
    <property type="evidence" value="ECO:0007669"/>
    <property type="project" value="UniProtKB-KW"/>
</dbReference>
<evidence type="ECO:0000256" key="4">
    <source>
        <dbReference type="ARBA" id="ARBA00023295"/>
    </source>
</evidence>
<gene>
    <name evidence="9" type="ORF">ABUL08_10070</name>
    <name evidence="8" type="ORF">VK199_10020</name>
</gene>
<dbReference type="PANTHER" id="PTHR34142">
    <property type="entry name" value="ENDO-BETA-1,4-GLUCANASE A"/>
    <property type="match status" value="1"/>
</dbReference>
<dbReference type="Pfam" id="PF00150">
    <property type="entry name" value="Cellulase"/>
    <property type="match status" value="1"/>
</dbReference>
<dbReference type="GO" id="GO:0008810">
    <property type="term" value="F:cellulase activity"/>
    <property type="evidence" value="ECO:0007669"/>
    <property type="project" value="UniProtKB-EC"/>
</dbReference>
<dbReference type="InterPro" id="IPR008979">
    <property type="entry name" value="Galactose-bd-like_sf"/>
</dbReference>
<name>A0AAU8HN95_9ACTN</name>
<evidence type="ECO:0000259" key="7">
    <source>
        <dbReference type="PROSITE" id="PS50853"/>
    </source>
</evidence>
<reference evidence="8" key="1">
    <citation type="submission" date="2024-01" db="EMBL/GenBank/DDBJ databases">
        <title>The genome sequence of Micromonospora mangrovi CCTCC AA 2012012.</title>
        <authorList>
            <person name="Gao J."/>
        </authorList>
    </citation>
    <scope>NUCLEOTIDE SEQUENCE</scope>
    <source>
        <strain evidence="8">CCTCC AA 2012012</strain>
    </source>
</reference>
<dbReference type="SUPFAM" id="SSF49265">
    <property type="entry name" value="Fibronectin type III"/>
    <property type="match status" value="1"/>
</dbReference>
<dbReference type="Pfam" id="PF11721">
    <property type="entry name" value="Malectin"/>
    <property type="match status" value="1"/>
</dbReference>
<evidence type="ECO:0000256" key="5">
    <source>
        <dbReference type="ARBA" id="ARBA00023326"/>
    </source>
</evidence>
<evidence type="ECO:0000313" key="9">
    <source>
        <dbReference type="EMBL" id="XCH77351.1"/>
    </source>
</evidence>
<dbReference type="EC" id="3.2.1.4" evidence="2"/>
<evidence type="ECO:0000313" key="8">
    <source>
        <dbReference type="EMBL" id="XBP96644.1"/>
    </source>
</evidence>
<dbReference type="InterPro" id="IPR013783">
    <property type="entry name" value="Ig-like_fold"/>
</dbReference>
<feature type="domain" description="Fibronectin type-III" evidence="7">
    <location>
        <begin position="150"/>
        <end position="244"/>
    </location>
</feature>
<comment type="catalytic activity">
    <reaction evidence="1">
        <text>Endohydrolysis of (1-&gt;4)-beta-D-glucosidic linkages in cellulose, lichenin and cereal beta-D-glucans.</text>
        <dbReference type="EC" id="3.2.1.4"/>
    </reaction>
</comment>
<dbReference type="Gene3D" id="2.60.120.430">
    <property type="entry name" value="Galactose-binding lectin"/>
    <property type="match status" value="1"/>
</dbReference>
<dbReference type="EMBL" id="CP157762">
    <property type="protein sequence ID" value="XBP96644.1"/>
    <property type="molecule type" value="Genomic_DNA"/>
</dbReference>
<dbReference type="InterPro" id="IPR018087">
    <property type="entry name" value="Glyco_hydro_5_CS"/>
</dbReference>
<dbReference type="SUPFAM" id="SSF49785">
    <property type="entry name" value="Galactose-binding domain-like"/>
    <property type="match status" value="1"/>
</dbReference>
<evidence type="ECO:0000256" key="6">
    <source>
        <dbReference type="RuleBase" id="RU361153"/>
    </source>
</evidence>
<dbReference type="InterPro" id="IPR036116">
    <property type="entry name" value="FN3_sf"/>
</dbReference>
<dbReference type="InterPro" id="IPR003961">
    <property type="entry name" value="FN3_dom"/>
</dbReference>
<dbReference type="PANTHER" id="PTHR34142:SF1">
    <property type="entry name" value="GLYCOSIDE HYDROLASE FAMILY 5 DOMAIN-CONTAINING PROTEIN"/>
    <property type="match status" value="1"/>
</dbReference>
<evidence type="ECO:0000256" key="3">
    <source>
        <dbReference type="ARBA" id="ARBA00022801"/>
    </source>
</evidence>
<dbReference type="AlphaFoldDB" id="A0AAU8HN95"/>
<sequence length="539" mass="56643">MEAGGTSAFTDTGGNVWAADNGFTGGAVVDRGNIAIANTTDPRLFQTERYGMSGYAFAVPNGTYTVRLLFAETYAGITGAGQRVFNVNVEGTALNNIDIYAAVGPKAALTRTATVTVTDGQLNVGFTAVTQTPLVNGIEIIGGSTPPPAAPSGLAATASATAASVTLNWTASTTAGVTYRAYRSTSPGVTATAANLVTCTVLSATSCADDTVRAATKYYYVVTAVSGGSESAASNEASATTATGAHRVGVVTQYGQLRVAGAKLVDKSGTPVQVKGMSAHQLQSYPWTTATVDNLVTQYRNSMVRAAMYVEEGGYATDPAGMKAKVKTIVDAAIADDVYVIVDWHLVGGNPLNWTAQAKTFFQDISATYRSTPNVIYEVYNEPTADWASIRDYANQVIPVIRANAPNSVIVVGTPNYDSAPQDAWTSPLTFSNVMYSLHFYCGQNGDGQRGNVAGLIAKGMPIFVSEWGTSDYTGDGGPYTAEAQKWLDFMTTNKISWANWSLTTKNEGSAFLKPTSSLSGPWTDNDLSPAGLFLKTKF</sequence>
<dbReference type="SUPFAM" id="SSF51445">
    <property type="entry name" value="(Trans)glycosidases"/>
    <property type="match status" value="1"/>
</dbReference>
<dbReference type="PROSITE" id="PS50853">
    <property type="entry name" value="FN3"/>
    <property type="match status" value="1"/>
</dbReference>
<keyword evidence="5" id="KW-0119">Carbohydrate metabolism</keyword>
<accession>A0AAU8HN95</accession>
<dbReference type="Gene3D" id="3.20.20.80">
    <property type="entry name" value="Glycosidases"/>
    <property type="match status" value="1"/>
</dbReference>
<reference evidence="9" key="2">
    <citation type="submission" date="2024-06" db="EMBL/GenBank/DDBJ databases">
        <title>Micromonospora mangrovi CCTCC AA 2012012 genome sequences.</title>
        <authorList>
            <person name="Gao J."/>
        </authorList>
    </citation>
    <scope>NUCLEOTIDE SEQUENCE</scope>
    <source>
        <strain evidence="9">CCTCC AA 2012012</strain>
    </source>
</reference>